<sequence>MKKVFLYTLPVLMGYIPLGIAFGILSVESGISFAATVIMSIVVFAGAGQFLAVSLLSAHAGYFEIALGTFLLNLRHFFYGITIMDELKDFGMKKFYIIFGLTDETFALLKTWRSEEDKEKTFFRIALLDHLYWVTGTIIGAAAASTISFNSSGIEFSLTVLFVVLTIELLRQQKNFKTFFTACIIGILSLMFIPADKMLITSLTLGVIVMFIMRGFVDE</sequence>
<dbReference type="GO" id="GO:1903785">
    <property type="term" value="P:L-valine transmembrane transport"/>
    <property type="evidence" value="ECO:0007669"/>
    <property type="project" value="TreeGrafter"/>
</dbReference>
<accession>A0A3D5QA96</accession>
<dbReference type="AlphaFoldDB" id="A0A3D5QA96"/>
<organism evidence="9 10">
    <name type="scientific">Flexistipes sinusarabici</name>
    <dbReference type="NCBI Taxonomy" id="2352"/>
    <lineage>
        <taxon>Bacteria</taxon>
        <taxon>Pseudomonadati</taxon>
        <taxon>Deferribacterota</taxon>
        <taxon>Deferribacteres</taxon>
        <taxon>Deferribacterales</taxon>
        <taxon>Flexistipitaceae</taxon>
        <taxon>Flexistipes</taxon>
    </lineage>
</organism>
<comment type="similarity">
    <text evidence="2">Belongs to the AzlC family.</text>
</comment>
<gene>
    <name evidence="9" type="ORF">DHM44_00835</name>
</gene>
<evidence type="ECO:0000256" key="1">
    <source>
        <dbReference type="ARBA" id="ARBA00004651"/>
    </source>
</evidence>
<dbReference type="PANTHER" id="PTHR34979:SF1">
    <property type="entry name" value="INNER MEMBRANE PROTEIN YGAZ"/>
    <property type="match status" value="1"/>
</dbReference>
<dbReference type="Pfam" id="PF03591">
    <property type="entry name" value="AzlC"/>
    <property type="match status" value="1"/>
</dbReference>
<protein>
    <submittedName>
        <fullName evidence="9">Branched-chain amino acid ABC transporter permease</fullName>
    </submittedName>
</protein>
<comment type="subcellular location">
    <subcellularLocation>
        <location evidence="1">Cell membrane</location>
        <topology evidence="1">Multi-pass membrane protein</topology>
    </subcellularLocation>
</comment>
<dbReference type="PANTHER" id="PTHR34979">
    <property type="entry name" value="INNER MEMBRANE PROTEIN YGAZ"/>
    <property type="match status" value="1"/>
</dbReference>
<evidence type="ECO:0000313" key="10">
    <source>
        <dbReference type="Proteomes" id="UP000262325"/>
    </source>
</evidence>
<dbReference type="Proteomes" id="UP000262325">
    <property type="component" value="Unassembled WGS sequence"/>
</dbReference>
<evidence type="ECO:0000256" key="4">
    <source>
        <dbReference type="ARBA" id="ARBA00022475"/>
    </source>
</evidence>
<keyword evidence="5 8" id="KW-0812">Transmembrane</keyword>
<keyword evidence="7 8" id="KW-0472">Membrane</keyword>
<comment type="caution">
    <text evidence="9">The sequence shown here is derived from an EMBL/GenBank/DDBJ whole genome shotgun (WGS) entry which is preliminary data.</text>
</comment>
<dbReference type="EMBL" id="DPPF01000017">
    <property type="protein sequence ID" value="HCW92209.1"/>
    <property type="molecule type" value="Genomic_DNA"/>
</dbReference>
<evidence type="ECO:0000256" key="8">
    <source>
        <dbReference type="SAM" id="Phobius"/>
    </source>
</evidence>
<feature type="transmembrane region" description="Helical" evidence="8">
    <location>
        <begin position="199"/>
        <end position="217"/>
    </location>
</feature>
<name>A0A3D5QA96_FLESI</name>
<feature type="transmembrane region" description="Helical" evidence="8">
    <location>
        <begin position="177"/>
        <end position="193"/>
    </location>
</feature>
<keyword evidence="3" id="KW-0813">Transport</keyword>
<evidence type="ECO:0000256" key="6">
    <source>
        <dbReference type="ARBA" id="ARBA00022989"/>
    </source>
</evidence>
<evidence type="ECO:0000256" key="7">
    <source>
        <dbReference type="ARBA" id="ARBA00023136"/>
    </source>
</evidence>
<dbReference type="RefSeq" id="WP_013887063.1">
    <property type="nucleotide sequence ID" value="NZ_JAAZVV010000014.1"/>
</dbReference>
<dbReference type="InterPro" id="IPR011606">
    <property type="entry name" value="Brnchd-chn_aa_trnsp_permease"/>
</dbReference>
<evidence type="ECO:0000256" key="3">
    <source>
        <dbReference type="ARBA" id="ARBA00022448"/>
    </source>
</evidence>
<feature type="transmembrane region" description="Helical" evidence="8">
    <location>
        <begin position="31"/>
        <end position="53"/>
    </location>
</feature>
<evidence type="ECO:0000256" key="2">
    <source>
        <dbReference type="ARBA" id="ARBA00010735"/>
    </source>
</evidence>
<dbReference type="GO" id="GO:0005886">
    <property type="term" value="C:plasma membrane"/>
    <property type="evidence" value="ECO:0007669"/>
    <property type="project" value="UniProtKB-SubCell"/>
</dbReference>
<keyword evidence="4" id="KW-1003">Cell membrane</keyword>
<dbReference type="OMA" id="FIVLFME"/>
<evidence type="ECO:0000256" key="5">
    <source>
        <dbReference type="ARBA" id="ARBA00022692"/>
    </source>
</evidence>
<feature type="transmembrane region" description="Helical" evidence="8">
    <location>
        <begin position="65"/>
        <end position="83"/>
    </location>
</feature>
<evidence type="ECO:0000313" key="9">
    <source>
        <dbReference type="EMBL" id="HCW92209.1"/>
    </source>
</evidence>
<reference evidence="9 10" key="1">
    <citation type="journal article" date="2018" name="Nat. Biotechnol.">
        <title>A standardized bacterial taxonomy based on genome phylogeny substantially revises the tree of life.</title>
        <authorList>
            <person name="Parks D.H."/>
            <person name="Chuvochina M."/>
            <person name="Waite D.W."/>
            <person name="Rinke C."/>
            <person name="Skarshewski A."/>
            <person name="Chaumeil P.A."/>
            <person name="Hugenholtz P."/>
        </authorList>
    </citation>
    <scope>NUCLEOTIDE SEQUENCE [LARGE SCALE GENOMIC DNA]</scope>
    <source>
        <strain evidence="9">UBA8672</strain>
    </source>
</reference>
<feature type="transmembrane region" description="Helical" evidence="8">
    <location>
        <begin position="125"/>
        <end position="147"/>
    </location>
</feature>
<feature type="transmembrane region" description="Helical" evidence="8">
    <location>
        <begin position="5"/>
        <end position="25"/>
    </location>
</feature>
<proteinExistence type="inferred from homology"/>
<keyword evidence="6 8" id="KW-1133">Transmembrane helix</keyword>